<keyword evidence="3" id="KW-1185">Reference proteome</keyword>
<protein>
    <submittedName>
        <fullName evidence="2">Ribosome-binding protein 1</fullName>
    </submittedName>
</protein>
<dbReference type="Proteomes" id="UP001497744">
    <property type="component" value="Unassembled WGS sequence"/>
</dbReference>
<dbReference type="GeneID" id="94193296"/>
<reference evidence="2 3" key="1">
    <citation type="submission" date="2021-06" db="EMBL/GenBank/DDBJ databases">
        <title>Genome sequence of Babesia caballi.</title>
        <authorList>
            <person name="Yamagishi J."/>
            <person name="Kidaka T."/>
            <person name="Ochi A."/>
        </authorList>
    </citation>
    <scope>NUCLEOTIDE SEQUENCE [LARGE SCALE GENOMIC DNA]</scope>
    <source>
        <strain evidence="2">USDA-D6B2</strain>
    </source>
</reference>
<dbReference type="RefSeq" id="XP_067713884.1">
    <property type="nucleotide sequence ID" value="XM_067857783.1"/>
</dbReference>
<evidence type="ECO:0000313" key="2">
    <source>
        <dbReference type="EMBL" id="GIX61813.1"/>
    </source>
</evidence>
<name>A0AAV4LNQ1_BABCB</name>
<proteinExistence type="predicted"/>
<keyword evidence="1" id="KW-0175">Coiled coil</keyword>
<evidence type="ECO:0000313" key="3">
    <source>
        <dbReference type="Proteomes" id="UP001497744"/>
    </source>
</evidence>
<sequence length="269" mass="29611">METCYRIDSPDTVKKALEFGSAIQSNTKRSEILQQVAKEINKRLKEYDVTRNNIKQELENVIQGVDTLRKKIVDNGKQDTYEKYSYLTDHISNNETHCECVKSIVEIVINIFPRLQATLRYLLYEVDTDPVNKTAGGGDWAEHRCDGGPNNAANHDTLNEWLITTKDDFYGYFDGVNAELPGGYPKDNHLSQLLGSDLVQPLKSLVDRTTGSLSTLLTSIVVLLPHESPTKAILIGTFSTATVLGGAAAAVATNFMNVGSALYALLGLA</sequence>
<feature type="coiled-coil region" evidence="1">
    <location>
        <begin position="37"/>
        <end position="71"/>
    </location>
</feature>
<organism evidence="2 3">
    <name type="scientific">Babesia caballi</name>
    <dbReference type="NCBI Taxonomy" id="5871"/>
    <lineage>
        <taxon>Eukaryota</taxon>
        <taxon>Sar</taxon>
        <taxon>Alveolata</taxon>
        <taxon>Apicomplexa</taxon>
        <taxon>Aconoidasida</taxon>
        <taxon>Piroplasmida</taxon>
        <taxon>Babesiidae</taxon>
        <taxon>Babesia</taxon>
    </lineage>
</organism>
<accession>A0AAV4LNQ1</accession>
<dbReference type="AlphaFoldDB" id="A0AAV4LNQ1"/>
<evidence type="ECO:0000256" key="1">
    <source>
        <dbReference type="SAM" id="Coils"/>
    </source>
</evidence>
<comment type="caution">
    <text evidence="2">The sequence shown here is derived from an EMBL/GenBank/DDBJ whole genome shotgun (WGS) entry which is preliminary data.</text>
</comment>
<dbReference type="EMBL" id="BPLF01000001">
    <property type="protein sequence ID" value="GIX61813.1"/>
    <property type="molecule type" value="Genomic_DNA"/>
</dbReference>
<gene>
    <name evidence="2" type="ORF">BcabD6B2_12480</name>
</gene>